<feature type="region of interest" description="Disordered" evidence="1">
    <location>
        <begin position="136"/>
        <end position="158"/>
    </location>
</feature>
<name>L5KV35_PTEAL</name>
<evidence type="ECO:0000313" key="3">
    <source>
        <dbReference type="Proteomes" id="UP000010552"/>
    </source>
</evidence>
<feature type="region of interest" description="Disordered" evidence="1">
    <location>
        <begin position="1"/>
        <end position="91"/>
    </location>
</feature>
<feature type="region of interest" description="Disordered" evidence="1">
    <location>
        <begin position="202"/>
        <end position="257"/>
    </location>
</feature>
<dbReference type="EMBL" id="KB030567">
    <property type="protein sequence ID" value="ELK14678.1"/>
    <property type="molecule type" value="Genomic_DNA"/>
</dbReference>
<protein>
    <submittedName>
        <fullName evidence="2">Uncharacterized protein</fullName>
    </submittedName>
</protein>
<organism evidence="2 3">
    <name type="scientific">Pteropus alecto</name>
    <name type="common">Black flying fox</name>
    <dbReference type="NCBI Taxonomy" id="9402"/>
    <lineage>
        <taxon>Eukaryota</taxon>
        <taxon>Metazoa</taxon>
        <taxon>Chordata</taxon>
        <taxon>Craniata</taxon>
        <taxon>Vertebrata</taxon>
        <taxon>Euteleostomi</taxon>
        <taxon>Mammalia</taxon>
        <taxon>Eutheria</taxon>
        <taxon>Laurasiatheria</taxon>
        <taxon>Chiroptera</taxon>
        <taxon>Yinpterochiroptera</taxon>
        <taxon>Pteropodoidea</taxon>
        <taxon>Pteropodidae</taxon>
        <taxon>Pteropodinae</taxon>
        <taxon>Pteropus</taxon>
    </lineage>
</organism>
<proteinExistence type="predicted"/>
<dbReference type="Proteomes" id="UP000010552">
    <property type="component" value="Unassembled WGS sequence"/>
</dbReference>
<evidence type="ECO:0000256" key="1">
    <source>
        <dbReference type="SAM" id="MobiDB-lite"/>
    </source>
</evidence>
<evidence type="ECO:0000313" key="2">
    <source>
        <dbReference type="EMBL" id="ELK14678.1"/>
    </source>
</evidence>
<accession>L5KV35</accession>
<keyword evidence="3" id="KW-1185">Reference proteome</keyword>
<dbReference type="InParanoid" id="L5KV35"/>
<feature type="compositionally biased region" description="Gly residues" evidence="1">
    <location>
        <begin position="248"/>
        <end position="257"/>
    </location>
</feature>
<sequence length="257" mass="25632">MLPPGWGVRKGGGERGQVPKIQPQGDPPATGGSRSGRSRGCRVHTVGGRSAASCSPTPPTQIRLPLSRGSGAGPPHPGSPKLSPFSCSSATGGSPLPLWVVARTAAAKTGTGTAAGAVATVALADAVAPAAPAAAAAAASPPPPSASNSEPVETGSDWEIPSRLSFQPMAPRSVWNLGLRPQPARPLVGSSHSRAISLPLIGQTARQSRLKSPHEPAASAPASFQQRFARRVGEGKRGGSKRSKERGGGGGGGGTKS</sequence>
<reference evidence="3" key="1">
    <citation type="journal article" date="2013" name="Science">
        <title>Comparative analysis of bat genomes provides insight into the evolution of flight and immunity.</title>
        <authorList>
            <person name="Zhang G."/>
            <person name="Cowled C."/>
            <person name="Shi Z."/>
            <person name="Huang Z."/>
            <person name="Bishop-Lilly K.A."/>
            <person name="Fang X."/>
            <person name="Wynne J.W."/>
            <person name="Xiong Z."/>
            <person name="Baker M.L."/>
            <person name="Zhao W."/>
            <person name="Tachedjian M."/>
            <person name="Zhu Y."/>
            <person name="Zhou P."/>
            <person name="Jiang X."/>
            <person name="Ng J."/>
            <person name="Yang L."/>
            <person name="Wu L."/>
            <person name="Xiao J."/>
            <person name="Feng Y."/>
            <person name="Chen Y."/>
            <person name="Sun X."/>
            <person name="Zhang Y."/>
            <person name="Marsh G.A."/>
            <person name="Crameri G."/>
            <person name="Broder C.C."/>
            <person name="Frey K.G."/>
            <person name="Wang L.F."/>
            <person name="Wang J."/>
        </authorList>
    </citation>
    <scope>NUCLEOTIDE SEQUENCE [LARGE SCALE GENOMIC DNA]</scope>
</reference>
<dbReference type="AlphaFoldDB" id="L5KV35"/>
<gene>
    <name evidence="2" type="ORF">PAL_GLEAN10021221</name>
</gene>